<evidence type="ECO:0008006" key="4">
    <source>
        <dbReference type="Google" id="ProtNLM"/>
    </source>
</evidence>
<feature type="signal peptide" evidence="1">
    <location>
        <begin position="1"/>
        <end position="17"/>
    </location>
</feature>
<sequence length="266" mass="27093">MIFILFLIQTYAFLVNAGAGSGSAEAQVAAMNPGMNGMNGMMMADPANPGMINAVLLNGQPQFAQLLPLSQPLIIQQPGINPIGQITVPMATPNVALQQGGLALPVAQQPMGMPQLQGQLLQAANGGTQLFAIVPTNAVGGLQVPVVNPGQQVQIVPVAGGNMMQQAAMGAQTAGNGARRVKHSVPADLYPATATPETEEDSSVPITRVLSLAKALKLPVIPKVNPTDPECSEDDGAGPQGVIPAGAVEETSGSGGALWTEMNPGI</sequence>
<evidence type="ECO:0000313" key="2">
    <source>
        <dbReference type="EMBL" id="KAG7458620.1"/>
    </source>
</evidence>
<feature type="chain" id="PRO_5039336365" description="Amelotin" evidence="1">
    <location>
        <begin position="18"/>
        <end position="266"/>
    </location>
</feature>
<dbReference type="Proteomes" id="UP001046870">
    <property type="component" value="Chromosome 20"/>
</dbReference>
<proteinExistence type="predicted"/>
<name>A0A9D3PIG5_MEGAT</name>
<evidence type="ECO:0000256" key="1">
    <source>
        <dbReference type="SAM" id="SignalP"/>
    </source>
</evidence>
<dbReference type="EMBL" id="JAFDVH010000020">
    <property type="protein sequence ID" value="KAG7458620.1"/>
    <property type="molecule type" value="Genomic_DNA"/>
</dbReference>
<accession>A0A9D3PIG5</accession>
<comment type="caution">
    <text evidence="2">The sequence shown here is derived from an EMBL/GenBank/DDBJ whole genome shotgun (WGS) entry which is preliminary data.</text>
</comment>
<gene>
    <name evidence="2" type="ORF">MATL_G00222420</name>
</gene>
<evidence type="ECO:0000313" key="3">
    <source>
        <dbReference type="Proteomes" id="UP001046870"/>
    </source>
</evidence>
<dbReference type="OrthoDB" id="10585163at2759"/>
<protein>
    <recommendedName>
        <fullName evidence="4">Amelotin</fullName>
    </recommendedName>
</protein>
<dbReference type="AlphaFoldDB" id="A0A9D3PIG5"/>
<reference evidence="2" key="1">
    <citation type="submission" date="2021-01" db="EMBL/GenBank/DDBJ databases">
        <authorList>
            <person name="Zahm M."/>
            <person name="Roques C."/>
            <person name="Cabau C."/>
            <person name="Klopp C."/>
            <person name="Donnadieu C."/>
            <person name="Jouanno E."/>
            <person name="Lampietro C."/>
            <person name="Louis A."/>
            <person name="Herpin A."/>
            <person name="Echchiki A."/>
            <person name="Berthelot C."/>
            <person name="Parey E."/>
            <person name="Roest-Crollius H."/>
            <person name="Braasch I."/>
            <person name="Postlethwait J."/>
            <person name="Bobe J."/>
            <person name="Montfort J."/>
            <person name="Bouchez O."/>
            <person name="Begum T."/>
            <person name="Mejri S."/>
            <person name="Adams A."/>
            <person name="Chen W.-J."/>
            <person name="Guiguen Y."/>
        </authorList>
    </citation>
    <scope>NUCLEOTIDE SEQUENCE</scope>
    <source>
        <strain evidence="2">YG-15Mar2019-1</strain>
        <tissue evidence="2">Brain</tissue>
    </source>
</reference>
<keyword evidence="3" id="KW-1185">Reference proteome</keyword>
<organism evidence="2 3">
    <name type="scientific">Megalops atlanticus</name>
    <name type="common">Tarpon</name>
    <name type="synonym">Clupea gigantea</name>
    <dbReference type="NCBI Taxonomy" id="7932"/>
    <lineage>
        <taxon>Eukaryota</taxon>
        <taxon>Metazoa</taxon>
        <taxon>Chordata</taxon>
        <taxon>Craniata</taxon>
        <taxon>Vertebrata</taxon>
        <taxon>Euteleostomi</taxon>
        <taxon>Actinopterygii</taxon>
        <taxon>Neopterygii</taxon>
        <taxon>Teleostei</taxon>
        <taxon>Elopiformes</taxon>
        <taxon>Megalopidae</taxon>
        <taxon>Megalops</taxon>
    </lineage>
</organism>
<keyword evidence="1" id="KW-0732">Signal</keyword>